<dbReference type="AlphaFoldDB" id="A0A437P7F1"/>
<evidence type="ECO:0000313" key="2">
    <source>
        <dbReference type="EMBL" id="RVU18139.1"/>
    </source>
</evidence>
<keyword evidence="3" id="KW-1185">Reference proteome</keyword>
<comment type="caution">
    <text evidence="2">The sequence shown here is derived from an EMBL/GenBank/DDBJ whole genome shotgun (WGS) entry which is preliminary data.</text>
</comment>
<gene>
    <name evidence="2" type="ORF">EOE48_12185</name>
</gene>
<feature type="chain" id="PRO_5019336895" description="Large exoprotein involved in heme utilization or adhesion" evidence="1">
    <location>
        <begin position="23"/>
        <end position="127"/>
    </location>
</feature>
<dbReference type="RefSeq" id="WP_127729303.1">
    <property type="nucleotide sequence ID" value="NZ_SACP01000010.1"/>
</dbReference>
<organism evidence="2 3">
    <name type="scientific">Methylobacterium oryzihabitans</name>
    <dbReference type="NCBI Taxonomy" id="2499852"/>
    <lineage>
        <taxon>Bacteria</taxon>
        <taxon>Pseudomonadati</taxon>
        <taxon>Pseudomonadota</taxon>
        <taxon>Alphaproteobacteria</taxon>
        <taxon>Hyphomicrobiales</taxon>
        <taxon>Methylobacteriaceae</taxon>
        <taxon>Methylobacterium</taxon>
    </lineage>
</organism>
<proteinExistence type="predicted"/>
<accession>A0A437P7F1</accession>
<evidence type="ECO:0000256" key="1">
    <source>
        <dbReference type="SAM" id="SignalP"/>
    </source>
</evidence>
<evidence type="ECO:0000313" key="3">
    <source>
        <dbReference type="Proteomes" id="UP000286997"/>
    </source>
</evidence>
<keyword evidence="1" id="KW-0732">Signal</keyword>
<dbReference type="Proteomes" id="UP000286997">
    <property type="component" value="Unassembled WGS sequence"/>
</dbReference>
<protein>
    <recommendedName>
        <fullName evidence="4">Large exoprotein involved in heme utilization or adhesion</fullName>
    </recommendedName>
</protein>
<sequence length="127" mass="13016">MKTALIAALGAGVLSFHAPARAEMQGFDGTWNVRLVTESGLCDSSYSYALSIRDGDVRLAASDGGATITGRIGRDGSVGLNVRNGAAQGAASGRLQANSGSGTWTVSSLCTGRWVAQRRSARVAQAD</sequence>
<reference evidence="2 3" key="1">
    <citation type="submission" date="2019-01" db="EMBL/GenBank/DDBJ databases">
        <authorList>
            <person name="Chen W.-M."/>
        </authorList>
    </citation>
    <scope>NUCLEOTIDE SEQUENCE [LARGE SCALE GENOMIC DNA]</scope>
    <source>
        <strain evidence="2 3">TER-1</strain>
    </source>
</reference>
<evidence type="ECO:0008006" key="4">
    <source>
        <dbReference type="Google" id="ProtNLM"/>
    </source>
</evidence>
<dbReference type="EMBL" id="SACP01000010">
    <property type="protein sequence ID" value="RVU18139.1"/>
    <property type="molecule type" value="Genomic_DNA"/>
</dbReference>
<dbReference type="OrthoDB" id="7933613at2"/>
<name>A0A437P7F1_9HYPH</name>
<feature type="signal peptide" evidence="1">
    <location>
        <begin position="1"/>
        <end position="22"/>
    </location>
</feature>